<organism evidence="9 10">
    <name type="scientific">Mannheimia granulomatis</name>
    <dbReference type="NCBI Taxonomy" id="85402"/>
    <lineage>
        <taxon>Bacteria</taxon>
        <taxon>Pseudomonadati</taxon>
        <taxon>Pseudomonadota</taxon>
        <taxon>Gammaproteobacteria</taxon>
        <taxon>Pasteurellales</taxon>
        <taxon>Pasteurellaceae</taxon>
        <taxon>Mannheimia</taxon>
    </lineage>
</organism>
<name>A0A6G8JIR6_9PAST</name>
<evidence type="ECO:0000313" key="10">
    <source>
        <dbReference type="Proteomes" id="UP000501366"/>
    </source>
</evidence>
<feature type="transmembrane region" description="Helical" evidence="8">
    <location>
        <begin position="468"/>
        <end position="488"/>
    </location>
</feature>
<feature type="transmembrane region" description="Helical" evidence="8">
    <location>
        <begin position="184"/>
        <end position="202"/>
    </location>
</feature>
<feature type="transmembrane region" description="Helical" evidence="8">
    <location>
        <begin position="299"/>
        <end position="319"/>
    </location>
</feature>
<feature type="transmembrane region" description="Helical" evidence="8">
    <location>
        <begin position="55"/>
        <end position="72"/>
    </location>
</feature>
<comment type="subcellular location">
    <subcellularLocation>
        <location evidence="1">Cell membrane</location>
        <topology evidence="1">Multi-pass membrane protein</topology>
    </subcellularLocation>
</comment>
<evidence type="ECO:0000256" key="1">
    <source>
        <dbReference type="ARBA" id="ARBA00004651"/>
    </source>
</evidence>
<dbReference type="KEGG" id="mgra:A4G16_06660"/>
<gene>
    <name evidence="9" type="ORF">A4G16_06660</name>
</gene>
<keyword evidence="3" id="KW-0813">Transport</keyword>
<dbReference type="PANTHER" id="PTHR30472:SF37">
    <property type="entry name" value="FE(3+) DICITRATE TRANSPORT SYSTEM PERMEASE PROTEIN FECD-RELATED"/>
    <property type="match status" value="1"/>
</dbReference>
<keyword evidence="6 8" id="KW-1133">Transmembrane helix</keyword>
<dbReference type="InterPro" id="IPR000522">
    <property type="entry name" value="ABC_transptr_permease_BtuC"/>
</dbReference>
<dbReference type="PANTHER" id="PTHR30472">
    <property type="entry name" value="FERRIC ENTEROBACTIN TRANSPORT SYSTEM PERMEASE PROTEIN"/>
    <property type="match status" value="1"/>
</dbReference>
<proteinExistence type="inferred from homology"/>
<evidence type="ECO:0000313" key="9">
    <source>
        <dbReference type="EMBL" id="QIM67075.1"/>
    </source>
</evidence>
<comment type="similarity">
    <text evidence="2">Belongs to the binding-protein-dependent transport system permease family. FecCD subfamily.</text>
</comment>
<evidence type="ECO:0000256" key="8">
    <source>
        <dbReference type="SAM" id="Phobius"/>
    </source>
</evidence>
<dbReference type="Proteomes" id="UP000501366">
    <property type="component" value="Chromosome"/>
</dbReference>
<dbReference type="Gene3D" id="1.10.3470.10">
    <property type="entry name" value="ABC transporter involved in vitamin B12 uptake, BtuC"/>
    <property type="match status" value="2"/>
</dbReference>
<feature type="transmembrane region" description="Helical" evidence="8">
    <location>
        <begin position="417"/>
        <end position="435"/>
    </location>
</feature>
<feature type="transmembrane region" description="Helical" evidence="8">
    <location>
        <begin position="515"/>
        <end position="538"/>
    </location>
</feature>
<feature type="transmembrane region" description="Helical" evidence="8">
    <location>
        <begin position="441"/>
        <end position="461"/>
    </location>
</feature>
<feature type="transmembrane region" description="Helical" evidence="8">
    <location>
        <begin position="223"/>
        <end position="241"/>
    </location>
</feature>
<feature type="transmembrane region" description="Helical" evidence="8">
    <location>
        <begin position="112"/>
        <end position="133"/>
    </location>
</feature>
<feature type="transmembrane region" description="Helical" evidence="8">
    <location>
        <begin position="271"/>
        <end position="293"/>
    </location>
</feature>
<feature type="transmembrane region" description="Helical" evidence="8">
    <location>
        <begin position="145"/>
        <end position="172"/>
    </location>
</feature>
<dbReference type="AlphaFoldDB" id="A0A6G8JIR6"/>
<feature type="transmembrane region" description="Helical" evidence="8">
    <location>
        <begin position="387"/>
        <end position="405"/>
    </location>
</feature>
<sequence length="650" mass="70269">MKSSFLLIIFVLFSLITAVIRLDMMWKWDWILLVQNADLLSMEQATVKVSLLPEMATSFLAGGLLATASSWLQHIVRNNLASDSTLAVSSGAQLALMITVIFFPAAELFSSFWVAFIGALIAILLVLFIAKVAKLNPLTLILGGLIINILFGAIASFLTLFYFDFLFGIMVWGSGSLLQDGWETTFILAITALITLLIFILLSRPLSILSLDDEQARRLGAPVNLLRYLIILVCAAITSLVVSKIGVIGFIGFAGASFAHFCKIRHLSSRLLTAFLAGGFLLFFTNNLISIIGNLTNTLLPIGAFTATLGAPLLIFFVLRQRKSQFESTNNTSYLPVKRLNSWKLPIQLLCGGIILFGILQIIVPTITGWSISIDEHLINAYRLPRSLSAIATGAMLAVSGSLLQILTRNPMASPEVLGISSATSISAVLSFLFIPTLSALGFLCFGVLGSLATLALIIWLSRKLQPSALIITGVAIGTFANSVMAIIQLSSNPRLTAVISWLSGSTYYTNPNTVWILLAISILLISLSLLFIKPLHLISIGETVSRHLGLEVKKVQTILLLLIALMSAASTLAVGPMSFVGLMTPHLARYLGAITPDKQLPMAALLGAILMLIADWLGRYLTFPYEIGAGIIVSILGGVYFLLLLIKRK</sequence>
<evidence type="ECO:0000256" key="7">
    <source>
        <dbReference type="ARBA" id="ARBA00023136"/>
    </source>
</evidence>
<feature type="transmembrane region" description="Helical" evidence="8">
    <location>
        <begin position="626"/>
        <end position="647"/>
    </location>
</feature>
<evidence type="ECO:0000256" key="4">
    <source>
        <dbReference type="ARBA" id="ARBA00022475"/>
    </source>
</evidence>
<keyword evidence="5 8" id="KW-0812">Transmembrane</keyword>
<dbReference type="GO" id="GO:0033214">
    <property type="term" value="P:siderophore-iron import into cell"/>
    <property type="evidence" value="ECO:0007669"/>
    <property type="project" value="TreeGrafter"/>
</dbReference>
<dbReference type="GO" id="GO:0005886">
    <property type="term" value="C:plasma membrane"/>
    <property type="evidence" value="ECO:0007669"/>
    <property type="project" value="UniProtKB-SubCell"/>
</dbReference>
<feature type="transmembrane region" description="Helical" evidence="8">
    <location>
        <begin position="601"/>
        <end position="619"/>
    </location>
</feature>
<dbReference type="CDD" id="cd06550">
    <property type="entry name" value="TM_ABC_iron-siderophores_like"/>
    <property type="match status" value="2"/>
</dbReference>
<keyword evidence="4" id="KW-1003">Cell membrane</keyword>
<evidence type="ECO:0000256" key="2">
    <source>
        <dbReference type="ARBA" id="ARBA00007935"/>
    </source>
</evidence>
<feature type="transmembrane region" description="Helical" evidence="8">
    <location>
        <begin position="559"/>
        <end position="581"/>
    </location>
</feature>
<reference evidence="9 10" key="1">
    <citation type="submission" date="2016-03" db="EMBL/GenBank/DDBJ databases">
        <authorList>
            <person name="Bojesen A.M."/>
            <person name="Planet P."/>
            <person name="Hansen M.J."/>
        </authorList>
    </citation>
    <scope>NUCLEOTIDE SEQUENCE [LARGE SCALE GENOMIC DNA]</scope>
    <source>
        <strain evidence="9 10">B 234/94</strain>
    </source>
</reference>
<dbReference type="GO" id="GO:0022857">
    <property type="term" value="F:transmembrane transporter activity"/>
    <property type="evidence" value="ECO:0007669"/>
    <property type="project" value="InterPro"/>
</dbReference>
<feature type="transmembrane region" description="Helical" evidence="8">
    <location>
        <begin position="247"/>
        <end position="264"/>
    </location>
</feature>
<dbReference type="Pfam" id="PF01032">
    <property type="entry name" value="FecCD"/>
    <property type="match status" value="2"/>
</dbReference>
<feature type="transmembrane region" description="Helical" evidence="8">
    <location>
        <begin position="347"/>
        <end position="367"/>
    </location>
</feature>
<evidence type="ECO:0000256" key="3">
    <source>
        <dbReference type="ARBA" id="ARBA00022448"/>
    </source>
</evidence>
<evidence type="ECO:0000256" key="5">
    <source>
        <dbReference type="ARBA" id="ARBA00022692"/>
    </source>
</evidence>
<feature type="transmembrane region" description="Helical" evidence="8">
    <location>
        <begin position="84"/>
        <end position="106"/>
    </location>
</feature>
<keyword evidence="7 8" id="KW-0472">Membrane</keyword>
<protein>
    <submittedName>
        <fullName evidence="9">Ferrichrome ABC transporter permease</fullName>
    </submittedName>
</protein>
<dbReference type="InterPro" id="IPR037294">
    <property type="entry name" value="ABC_BtuC-like"/>
</dbReference>
<evidence type="ECO:0000256" key="6">
    <source>
        <dbReference type="ARBA" id="ARBA00022989"/>
    </source>
</evidence>
<accession>A0A6G8JIR6</accession>
<dbReference type="EMBL" id="CP015030">
    <property type="protein sequence ID" value="QIM67075.1"/>
    <property type="molecule type" value="Genomic_DNA"/>
</dbReference>
<dbReference type="RefSeq" id="WP_165889248.1">
    <property type="nucleotide sequence ID" value="NZ_CP015030.1"/>
</dbReference>
<dbReference type="NCBIfam" id="NF007866">
    <property type="entry name" value="PRK10577.1-2"/>
    <property type="match status" value="1"/>
</dbReference>
<dbReference type="SUPFAM" id="SSF81345">
    <property type="entry name" value="ABC transporter involved in vitamin B12 uptake, BtuC"/>
    <property type="match status" value="2"/>
</dbReference>